<evidence type="ECO:0000256" key="1">
    <source>
        <dbReference type="ARBA" id="ARBA00022801"/>
    </source>
</evidence>
<evidence type="ECO:0000259" key="2">
    <source>
        <dbReference type="Pfam" id="PF07687"/>
    </source>
</evidence>
<dbReference type="InterPro" id="IPR011650">
    <property type="entry name" value="Peptidase_M20_dimer"/>
</dbReference>
<proteinExistence type="predicted"/>
<gene>
    <name evidence="3" type="ORF">AVCANL283_03515</name>
</gene>
<evidence type="ECO:0000313" key="3">
    <source>
        <dbReference type="EMBL" id="MBZ7987180.1"/>
    </source>
</evidence>
<dbReference type="Pfam" id="PF07687">
    <property type="entry name" value="M20_dimer"/>
    <property type="match status" value="1"/>
</dbReference>
<evidence type="ECO:0000313" key="4">
    <source>
        <dbReference type="Proteomes" id="UP000786183"/>
    </source>
</evidence>
<dbReference type="Proteomes" id="UP000786183">
    <property type="component" value="Unassembled WGS sequence"/>
</dbReference>
<name>A0ABS7WQY5_9BACT</name>
<dbReference type="Pfam" id="PF01546">
    <property type="entry name" value="Peptidase_M20"/>
    <property type="match status" value="1"/>
</dbReference>
<dbReference type="InterPro" id="IPR002933">
    <property type="entry name" value="Peptidase_M20"/>
</dbReference>
<dbReference type="RefSeq" id="WP_224325257.1">
    <property type="nucleotide sequence ID" value="NZ_JACGBB010000005.1"/>
</dbReference>
<accession>A0ABS7WQY5</accession>
<dbReference type="EMBL" id="JACGBB010000005">
    <property type="protein sequence ID" value="MBZ7987180.1"/>
    <property type="molecule type" value="Genomic_DNA"/>
</dbReference>
<sequence length="383" mass="42201">MLNKLKAMQDEFIQIRHEIHKNPEIGMCEFNTARIISDKLKEFGYEVYEGIANTGVVGVLKKGSSNKKIGLRADMDALYINENNQCEYKSKNEGLMHACGHDGHSASLLLAAKYLADCDFNGTINLIFQPAEEGRGGANAMINDGLFDRFSCDYIFGYHNLPSKDNKLFLLKKGAMMAGASSLKITIKGLGGHGSAPEKASDVMGAMANFILQASMICSRNIAAQNSAVITFGAALCGNESSFNILQDEALLLANIRTFSKEDRNIIYEQLENIAKAIEISSKVKITLEFNLIAEATINDDEAQKLAFSVACELFKEENCDENHLALMGSEDFSFMLDKVKGAYAFINNGNSAYLHDANYDYNDEILHLCAAYYVGVSLKYLQ</sequence>
<keyword evidence="1" id="KW-0378">Hydrolase</keyword>
<protein>
    <submittedName>
        <fullName evidence="3">Amidohydrolase</fullName>
    </submittedName>
</protein>
<dbReference type="PANTHER" id="PTHR11014">
    <property type="entry name" value="PEPTIDASE M20 FAMILY MEMBER"/>
    <property type="match status" value="1"/>
</dbReference>
<dbReference type="SUPFAM" id="SSF53187">
    <property type="entry name" value="Zn-dependent exopeptidases"/>
    <property type="match status" value="1"/>
</dbReference>
<dbReference type="SUPFAM" id="SSF55031">
    <property type="entry name" value="Bacterial exopeptidase dimerisation domain"/>
    <property type="match status" value="1"/>
</dbReference>
<dbReference type="Gene3D" id="3.30.70.360">
    <property type="match status" value="1"/>
</dbReference>
<dbReference type="Gene3D" id="3.40.630.10">
    <property type="entry name" value="Zn peptidases"/>
    <property type="match status" value="1"/>
</dbReference>
<dbReference type="InterPro" id="IPR036264">
    <property type="entry name" value="Bact_exopeptidase_dim_dom"/>
</dbReference>
<organism evidence="3 4">
    <name type="scientific">Campylobacter canadensis</name>
    <dbReference type="NCBI Taxonomy" id="449520"/>
    <lineage>
        <taxon>Bacteria</taxon>
        <taxon>Pseudomonadati</taxon>
        <taxon>Campylobacterota</taxon>
        <taxon>Epsilonproteobacteria</taxon>
        <taxon>Campylobacterales</taxon>
        <taxon>Campylobacteraceae</taxon>
        <taxon>Campylobacter</taxon>
    </lineage>
</organism>
<keyword evidence="4" id="KW-1185">Reference proteome</keyword>
<dbReference type="PIRSF" id="PIRSF005962">
    <property type="entry name" value="Pept_M20D_amidohydro"/>
    <property type="match status" value="1"/>
</dbReference>
<feature type="domain" description="Peptidase M20 dimerisation" evidence="2">
    <location>
        <begin position="179"/>
        <end position="277"/>
    </location>
</feature>
<comment type="caution">
    <text evidence="3">The sequence shown here is derived from an EMBL/GenBank/DDBJ whole genome shotgun (WGS) entry which is preliminary data.</text>
</comment>
<dbReference type="NCBIfam" id="TIGR01891">
    <property type="entry name" value="amidohydrolases"/>
    <property type="match status" value="1"/>
</dbReference>
<dbReference type="PANTHER" id="PTHR11014:SF63">
    <property type="entry name" value="METALLOPEPTIDASE, PUTATIVE (AFU_ORTHOLOGUE AFUA_6G09600)-RELATED"/>
    <property type="match status" value="1"/>
</dbReference>
<dbReference type="InterPro" id="IPR017439">
    <property type="entry name" value="Amidohydrolase"/>
</dbReference>
<reference evidence="3 4" key="1">
    <citation type="submission" date="2020-07" db="EMBL/GenBank/DDBJ databases">
        <title>Transfer of Campylobacter canadensis to the novel genus Avispirillum gen. nov., that also includes two novel species recovered from migratory waterfowl: Avispirillum anseris sp. nov. and Avispirillum brantae sp. nov.</title>
        <authorList>
            <person name="Miller W.G."/>
            <person name="Chapman M.H."/>
            <person name="Yee E."/>
            <person name="Inglis G.D."/>
        </authorList>
    </citation>
    <scope>NUCLEOTIDE SEQUENCE [LARGE SCALE GENOMIC DNA]</scope>
    <source>
        <strain evidence="3 4">L283</strain>
    </source>
</reference>